<feature type="non-terminal residue" evidence="1">
    <location>
        <position position="1"/>
    </location>
</feature>
<name>A0ACA9SSI1_9GLOM</name>
<sequence>DTMGQYMIRNGSKGSSVNADIFPQYSWFEEFMSQPYLLYFVR</sequence>
<dbReference type="EMBL" id="CAJVQC010157556">
    <property type="protein sequence ID" value="CAG8847771.1"/>
    <property type="molecule type" value="Genomic_DNA"/>
</dbReference>
<evidence type="ECO:0000313" key="1">
    <source>
        <dbReference type="EMBL" id="CAG8847771.1"/>
    </source>
</evidence>
<gene>
    <name evidence="1" type="ORF">RPERSI_LOCUS34799</name>
</gene>
<proteinExistence type="predicted"/>
<keyword evidence="2" id="KW-1185">Reference proteome</keyword>
<evidence type="ECO:0000313" key="2">
    <source>
        <dbReference type="Proteomes" id="UP000789920"/>
    </source>
</evidence>
<accession>A0ACA9SSI1</accession>
<protein>
    <submittedName>
        <fullName evidence="1">27488_t:CDS:1</fullName>
    </submittedName>
</protein>
<comment type="caution">
    <text evidence="1">The sequence shown here is derived from an EMBL/GenBank/DDBJ whole genome shotgun (WGS) entry which is preliminary data.</text>
</comment>
<organism evidence="1 2">
    <name type="scientific">Racocetra persica</name>
    <dbReference type="NCBI Taxonomy" id="160502"/>
    <lineage>
        <taxon>Eukaryota</taxon>
        <taxon>Fungi</taxon>
        <taxon>Fungi incertae sedis</taxon>
        <taxon>Mucoromycota</taxon>
        <taxon>Glomeromycotina</taxon>
        <taxon>Glomeromycetes</taxon>
        <taxon>Diversisporales</taxon>
        <taxon>Gigasporaceae</taxon>
        <taxon>Racocetra</taxon>
    </lineage>
</organism>
<feature type="non-terminal residue" evidence="1">
    <location>
        <position position="42"/>
    </location>
</feature>
<reference evidence="1" key="1">
    <citation type="submission" date="2021-06" db="EMBL/GenBank/DDBJ databases">
        <authorList>
            <person name="Kallberg Y."/>
            <person name="Tangrot J."/>
            <person name="Rosling A."/>
        </authorList>
    </citation>
    <scope>NUCLEOTIDE SEQUENCE</scope>
    <source>
        <strain evidence="1">MA461A</strain>
    </source>
</reference>
<dbReference type="Proteomes" id="UP000789920">
    <property type="component" value="Unassembled WGS sequence"/>
</dbReference>